<dbReference type="EMBL" id="JBBMFA010000081">
    <property type="protein sequence ID" value="MEQ2520074.1"/>
    <property type="molecule type" value="Genomic_DNA"/>
</dbReference>
<protein>
    <submittedName>
        <fullName evidence="9">Carbohydrate ABC transporter permease</fullName>
    </submittedName>
</protein>
<dbReference type="Gene3D" id="1.10.3720.10">
    <property type="entry name" value="MetI-like"/>
    <property type="match status" value="1"/>
</dbReference>
<evidence type="ECO:0000256" key="3">
    <source>
        <dbReference type="ARBA" id="ARBA00022475"/>
    </source>
</evidence>
<evidence type="ECO:0000256" key="7">
    <source>
        <dbReference type="RuleBase" id="RU363032"/>
    </source>
</evidence>
<comment type="caution">
    <text evidence="9">The sequence shown here is derived from an EMBL/GenBank/DDBJ whole genome shotgun (WGS) entry which is preliminary data.</text>
</comment>
<feature type="transmembrane region" description="Helical" evidence="7">
    <location>
        <begin position="93"/>
        <end position="114"/>
    </location>
</feature>
<feature type="transmembrane region" description="Helical" evidence="7">
    <location>
        <begin position="173"/>
        <end position="194"/>
    </location>
</feature>
<organism evidence="9 10">
    <name type="scientific">Ruthenibacterium intestinale</name>
    <dbReference type="NCBI Taxonomy" id="3133163"/>
    <lineage>
        <taxon>Bacteria</taxon>
        <taxon>Bacillati</taxon>
        <taxon>Bacillota</taxon>
        <taxon>Clostridia</taxon>
        <taxon>Eubacteriales</taxon>
        <taxon>Oscillospiraceae</taxon>
        <taxon>Ruthenibacterium</taxon>
    </lineage>
</organism>
<evidence type="ECO:0000313" key="9">
    <source>
        <dbReference type="EMBL" id="MEQ2520074.1"/>
    </source>
</evidence>
<sequence>MVMILFSLIFFMPLYWMVTTALKDPTVIFLNPPQMIPLDPQWGNFKEVFRRMPVLTETLNTLIVSILPVIGELFSAPMVAYSLTKIPWKGGKYIFPVILATMMIPWQVTQIPMFSTWSRLGLVNTFVPLVLPAFFGGAYYVYLMRQFIKGLPDSVVEAARIDGAGELQILYRIVYPMCKPVLTTISVLIFMSSWNDLNGPLLYLQDSSKYTLSIGLQMFAAGSRNEWALLMASSTVVTIPLILLFFVAQKQILSGIAVTSGLK</sequence>
<keyword evidence="6 7" id="KW-0472">Membrane</keyword>
<gene>
    <name evidence="9" type="ORF">WMO24_06490</name>
</gene>
<dbReference type="InterPro" id="IPR000515">
    <property type="entry name" value="MetI-like"/>
</dbReference>
<reference evidence="9 10" key="1">
    <citation type="submission" date="2024-03" db="EMBL/GenBank/DDBJ databases">
        <title>Human intestinal bacterial collection.</title>
        <authorList>
            <person name="Pauvert C."/>
            <person name="Hitch T.C.A."/>
            <person name="Clavel T."/>
        </authorList>
    </citation>
    <scope>NUCLEOTIDE SEQUENCE [LARGE SCALE GENOMIC DNA]</scope>
    <source>
        <strain evidence="9 10">CLA-JM-H11</strain>
    </source>
</reference>
<evidence type="ECO:0000256" key="4">
    <source>
        <dbReference type="ARBA" id="ARBA00022692"/>
    </source>
</evidence>
<feature type="transmembrane region" description="Helical" evidence="7">
    <location>
        <begin position="59"/>
        <end position="81"/>
    </location>
</feature>
<name>A0ABV1GE06_9FIRM</name>
<dbReference type="Proteomes" id="UP001477672">
    <property type="component" value="Unassembled WGS sequence"/>
</dbReference>
<keyword evidence="10" id="KW-1185">Reference proteome</keyword>
<evidence type="ECO:0000256" key="6">
    <source>
        <dbReference type="ARBA" id="ARBA00023136"/>
    </source>
</evidence>
<dbReference type="CDD" id="cd06261">
    <property type="entry name" value="TM_PBP2"/>
    <property type="match status" value="1"/>
</dbReference>
<evidence type="ECO:0000259" key="8">
    <source>
        <dbReference type="PROSITE" id="PS50928"/>
    </source>
</evidence>
<keyword evidence="2 7" id="KW-0813">Transport</keyword>
<feature type="transmembrane region" description="Helical" evidence="7">
    <location>
        <begin position="227"/>
        <end position="247"/>
    </location>
</feature>
<dbReference type="RefSeq" id="WP_349215514.1">
    <property type="nucleotide sequence ID" value="NZ_JBBMFA010000081.1"/>
</dbReference>
<evidence type="ECO:0000256" key="1">
    <source>
        <dbReference type="ARBA" id="ARBA00004651"/>
    </source>
</evidence>
<evidence type="ECO:0000256" key="2">
    <source>
        <dbReference type="ARBA" id="ARBA00022448"/>
    </source>
</evidence>
<accession>A0ABV1GE06</accession>
<dbReference type="SUPFAM" id="SSF161098">
    <property type="entry name" value="MetI-like"/>
    <property type="match status" value="1"/>
</dbReference>
<feature type="transmembrane region" description="Helical" evidence="7">
    <location>
        <begin position="120"/>
        <end position="142"/>
    </location>
</feature>
<keyword evidence="3" id="KW-1003">Cell membrane</keyword>
<evidence type="ECO:0000313" key="10">
    <source>
        <dbReference type="Proteomes" id="UP001477672"/>
    </source>
</evidence>
<keyword evidence="4 7" id="KW-0812">Transmembrane</keyword>
<dbReference type="InterPro" id="IPR035906">
    <property type="entry name" value="MetI-like_sf"/>
</dbReference>
<feature type="domain" description="ABC transmembrane type-1" evidence="8">
    <location>
        <begin position="58"/>
        <end position="248"/>
    </location>
</feature>
<comment type="similarity">
    <text evidence="7">Belongs to the binding-protein-dependent transport system permease family.</text>
</comment>
<dbReference type="PANTHER" id="PTHR43744:SF12">
    <property type="entry name" value="ABC TRANSPORTER PERMEASE PROTEIN MG189-RELATED"/>
    <property type="match status" value="1"/>
</dbReference>
<evidence type="ECO:0000256" key="5">
    <source>
        <dbReference type="ARBA" id="ARBA00022989"/>
    </source>
</evidence>
<keyword evidence="5 7" id="KW-1133">Transmembrane helix</keyword>
<proteinExistence type="inferred from homology"/>
<dbReference type="PROSITE" id="PS50928">
    <property type="entry name" value="ABC_TM1"/>
    <property type="match status" value="1"/>
</dbReference>
<dbReference type="PANTHER" id="PTHR43744">
    <property type="entry name" value="ABC TRANSPORTER PERMEASE PROTEIN MG189-RELATED-RELATED"/>
    <property type="match status" value="1"/>
</dbReference>
<comment type="subcellular location">
    <subcellularLocation>
        <location evidence="1 7">Cell membrane</location>
        <topology evidence="1 7">Multi-pass membrane protein</topology>
    </subcellularLocation>
</comment>
<dbReference type="Pfam" id="PF00528">
    <property type="entry name" value="BPD_transp_1"/>
    <property type="match status" value="1"/>
</dbReference>